<dbReference type="Pfam" id="PF00954">
    <property type="entry name" value="S_locus_glycop"/>
    <property type="match status" value="1"/>
</dbReference>
<keyword evidence="8" id="KW-0460">Magnesium</keyword>
<feature type="chain" id="PRO_5041340080" description="Receptor-like serine/threonine-protein kinase" evidence="14">
    <location>
        <begin position="28"/>
        <end position="744"/>
    </location>
</feature>
<dbReference type="SMART" id="SM00108">
    <property type="entry name" value="B_lectin"/>
    <property type="match status" value="1"/>
</dbReference>
<keyword evidence="13" id="KW-1133">Transmembrane helix</keyword>
<evidence type="ECO:0000259" key="15">
    <source>
        <dbReference type="PROSITE" id="PS50927"/>
    </source>
</evidence>
<evidence type="ECO:0000259" key="16">
    <source>
        <dbReference type="PROSITE" id="PS50948"/>
    </source>
</evidence>
<dbReference type="AlphaFoldDB" id="A0AA39VIK2"/>
<dbReference type="Pfam" id="PF01453">
    <property type="entry name" value="B_lectin"/>
    <property type="match status" value="1"/>
</dbReference>
<evidence type="ECO:0000256" key="8">
    <source>
        <dbReference type="ARBA" id="ARBA00022842"/>
    </source>
</evidence>
<dbReference type="InterPro" id="IPR006086">
    <property type="entry name" value="XPG-I_dom"/>
</dbReference>
<keyword evidence="3" id="KW-0540">Nuclease</keyword>
<dbReference type="PROSITE" id="PS50948">
    <property type="entry name" value="PAN"/>
    <property type="match status" value="1"/>
</dbReference>
<name>A0AA39VIK2_ACESA</name>
<dbReference type="SMART" id="SM00279">
    <property type="entry name" value="HhH2"/>
    <property type="match status" value="1"/>
</dbReference>
<dbReference type="SMART" id="SM00484">
    <property type="entry name" value="XPGI"/>
    <property type="match status" value="1"/>
</dbReference>
<evidence type="ECO:0000256" key="14">
    <source>
        <dbReference type="SAM" id="SignalP"/>
    </source>
</evidence>
<dbReference type="Proteomes" id="UP001168877">
    <property type="component" value="Unassembled WGS sequence"/>
</dbReference>
<evidence type="ECO:0000256" key="7">
    <source>
        <dbReference type="ARBA" id="ARBA00022801"/>
    </source>
</evidence>
<dbReference type="PROSITE" id="PS50927">
    <property type="entry name" value="BULB_LECTIN"/>
    <property type="match status" value="1"/>
</dbReference>
<keyword evidence="11" id="KW-0234">DNA repair</keyword>
<dbReference type="InterPro" id="IPR001480">
    <property type="entry name" value="Bulb-type_lectin_dom"/>
</dbReference>
<dbReference type="Gene3D" id="1.10.150.20">
    <property type="entry name" value="5' to 3' exonuclease, C-terminal subdomain"/>
    <property type="match status" value="1"/>
</dbReference>
<dbReference type="GO" id="GO:0048544">
    <property type="term" value="P:recognition of pollen"/>
    <property type="evidence" value="ECO:0007669"/>
    <property type="project" value="InterPro"/>
</dbReference>
<dbReference type="GO" id="GO:0004518">
    <property type="term" value="F:nuclease activity"/>
    <property type="evidence" value="ECO:0007669"/>
    <property type="project" value="UniProtKB-KW"/>
</dbReference>
<comment type="cofactor">
    <cofactor evidence="1">
        <name>Mg(2+)</name>
        <dbReference type="ChEBI" id="CHEBI:18420"/>
    </cofactor>
</comment>
<feature type="transmembrane region" description="Helical" evidence="13">
    <location>
        <begin position="442"/>
        <end position="465"/>
    </location>
</feature>
<reference evidence="17" key="2">
    <citation type="submission" date="2023-06" db="EMBL/GenBank/DDBJ databases">
        <authorList>
            <person name="Swenson N.G."/>
            <person name="Wegrzyn J.L."/>
            <person name="Mcevoy S.L."/>
        </authorList>
    </citation>
    <scope>NUCLEOTIDE SEQUENCE</scope>
    <source>
        <strain evidence="17">NS2018</strain>
        <tissue evidence="17">Leaf</tissue>
    </source>
</reference>
<keyword evidence="13" id="KW-0812">Transmembrane</keyword>
<feature type="signal peptide" evidence="14">
    <location>
        <begin position="1"/>
        <end position="27"/>
    </location>
</feature>
<keyword evidence="6" id="KW-0227">DNA damage</keyword>
<protein>
    <recommendedName>
        <fullName evidence="19">Receptor-like serine/threonine-protein kinase</fullName>
    </recommendedName>
</protein>
<dbReference type="PANTHER" id="PTHR47976">
    <property type="entry name" value="G-TYPE LECTIN S-RECEPTOR-LIKE SERINE/THREONINE-PROTEIN KINASE SD2-5"/>
    <property type="match status" value="1"/>
</dbReference>
<dbReference type="InterPro" id="IPR006084">
    <property type="entry name" value="XPG/Rad2"/>
</dbReference>
<evidence type="ECO:0000256" key="13">
    <source>
        <dbReference type="SAM" id="Phobius"/>
    </source>
</evidence>
<evidence type="ECO:0000256" key="9">
    <source>
        <dbReference type="ARBA" id="ARBA00023157"/>
    </source>
</evidence>
<dbReference type="FunFam" id="1.10.150.20:FF:000011">
    <property type="entry name" value="exonuclease 1"/>
    <property type="match status" value="1"/>
</dbReference>
<keyword evidence="4" id="KW-0479">Metal-binding</keyword>
<dbReference type="InterPro" id="IPR000858">
    <property type="entry name" value="S_locus_glycoprot_dom"/>
</dbReference>
<keyword evidence="7" id="KW-0378">Hydrolase</keyword>
<evidence type="ECO:0000256" key="4">
    <source>
        <dbReference type="ARBA" id="ARBA00022723"/>
    </source>
</evidence>
<dbReference type="FunFam" id="2.90.10.10:FF:000013">
    <property type="entry name" value="G-type lectin S-receptor-like serine/threonine-protein kinase LECRK1"/>
    <property type="match status" value="1"/>
</dbReference>
<dbReference type="InterPro" id="IPR051343">
    <property type="entry name" value="G-type_lectin_kinases/EP1-like"/>
</dbReference>
<evidence type="ECO:0000256" key="2">
    <source>
        <dbReference type="ARBA" id="ARBA00004123"/>
    </source>
</evidence>
<dbReference type="GO" id="GO:0003677">
    <property type="term" value="F:DNA binding"/>
    <property type="evidence" value="ECO:0007669"/>
    <property type="project" value="InterPro"/>
</dbReference>
<evidence type="ECO:0000256" key="11">
    <source>
        <dbReference type="ARBA" id="ARBA00023204"/>
    </source>
</evidence>
<dbReference type="InterPro" id="IPR019974">
    <property type="entry name" value="XPG_CS"/>
</dbReference>
<dbReference type="InterPro" id="IPR029060">
    <property type="entry name" value="PIN-like_dom_sf"/>
</dbReference>
<feature type="domain" description="Apple" evidence="16">
    <location>
        <begin position="341"/>
        <end position="407"/>
    </location>
</feature>
<dbReference type="InterPro" id="IPR036279">
    <property type="entry name" value="5-3_exonuclease_C_sf"/>
</dbReference>
<dbReference type="GO" id="GO:0016788">
    <property type="term" value="F:hydrolase activity, acting on ester bonds"/>
    <property type="evidence" value="ECO:0007669"/>
    <property type="project" value="InterPro"/>
</dbReference>
<dbReference type="EMBL" id="JAUESC010000382">
    <property type="protein sequence ID" value="KAK0586554.1"/>
    <property type="molecule type" value="Genomic_DNA"/>
</dbReference>
<evidence type="ECO:0000313" key="17">
    <source>
        <dbReference type="EMBL" id="KAK0586554.1"/>
    </source>
</evidence>
<evidence type="ECO:0000313" key="18">
    <source>
        <dbReference type="Proteomes" id="UP001168877"/>
    </source>
</evidence>
<keyword evidence="12" id="KW-0539">Nucleus</keyword>
<reference evidence="17" key="1">
    <citation type="journal article" date="2022" name="Plant J.">
        <title>Strategies of tolerance reflected in two North American maple genomes.</title>
        <authorList>
            <person name="McEvoy S.L."/>
            <person name="Sezen U.U."/>
            <person name="Trouern-Trend A."/>
            <person name="McMahon S.M."/>
            <person name="Schaberg P.G."/>
            <person name="Yang J."/>
            <person name="Wegrzyn J.L."/>
            <person name="Swenson N.G."/>
        </authorList>
    </citation>
    <scope>NUCLEOTIDE SEQUENCE</scope>
    <source>
        <strain evidence="17">NS2018</strain>
    </source>
</reference>
<evidence type="ECO:0008006" key="19">
    <source>
        <dbReference type="Google" id="ProtNLM"/>
    </source>
</evidence>
<evidence type="ECO:0000256" key="10">
    <source>
        <dbReference type="ARBA" id="ARBA00023180"/>
    </source>
</evidence>
<sequence length="744" mass="82268">MPRDHFVLMHYFIIFFVLLSTSSLATAQQRQSSNISRGSSLTPTKTSSWLSSSGLYAFGFYQRGNGGYAVGVFLAGIPEKTVVWTARRDDPPVSANATLLFTTAEGRLILQTAQSGQEDTTYIADIAQTASYASMLDTGNFVLYNSNGDILWQSFKYPTDTLLPTQTLSAGMELFSSVSETDQSTSIFRLKMQSDGNLVQYPKDTPDTAPYSYFSSFTDGTGDKVTLNLDVDGSLYLLNGTSFKLKNLTSGVYTRGTVFMMRIDSDGLFRLYSHSLGNSSKWSIVWNSTDDRCDPKGLCGLNSFCISNDLALGCRCLPGFATVNQDNRTSGCERNFTAESCKSKGKKYTLEELENTSWEDVSYSVLSQTSKEDCSQACLVDCNCEAALFKDGVCRKQRLPLRYGRRAGDSYIALIKVEETSESSTDGILPTRGGKKEISTNIIIIISCLFVSLILVIVAIFGIILHRYHVSAYRRIPYNGNIGFCGDIAPRSFSYAEVERMTDGFREEIGRGSSGTVYKGTVMNDGEKKRQANRVLAMEKLKEGNVNAATEHFQILRSENIEFVVAPYEADAQLAYLSSLEVEKGGIVAVITEDSDLIVYGSQATVFKMDRYGNGKELLLDKVFDSVTGTPSFRSFDKELFIGMCVLAGCDFLPSVPGIGIAKAYSMVSKYRNIDHVLSVLKFEKGSQMPEDYPKSFREAVAVFQHARVYDAGIKKIKHLKPLPQQLLQSLNEELDFLGPYPLI</sequence>
<dbReference type="CDD" id="cd09901">
    <property type="entry name" value="H3TH_FEN1-like"/>
    <property type="match status" value="1"/>
</dbReference>
<comment type="caution">
    <text evidence="17">The sequence shown here is derived from an EMBL/GenBank/DDBJ whole genome shotgun (WGS) entry which is preliminary data.</text>
</comment>
<dbReference type="PANTHER" id="PTHR47976:SF7">
    <property type="entry name" value="RECEPTOR-LIKE SERINE_THREONINE-PROTEIN KINASE"/>
    <property type="match status" value="1"/>
</dbReference>
<dbReference type="SUPFAM" id="SSF47807">
    <property type="entry name" value="5' to 3' exonuclease, C-terminal subdomain"/>
    <property type="match status" value="1"/>
</dbReference>
<dbReference type="GO" id="GO:0006281">
    <property type="term" value="P:DNA repair"/>
    <property type="evidence" value="ECO:0007669"/>
    <property type="project" value="UniProtKB-KW"/>
</dbReference>
<evidence type="ECO:0000256" key="12">
    <source>
        <dbReference type="ARBA" id="ARBA00023242"/>
    </source>
</evidence>
<proteinExistence type="predicted"/>
<dbReference type="Pfam" id="PF00867">
    <property type="entry name" value="XPG_I"/>
    <property type="match status" value="1"/>
</dbReference>
<keyword evidence="13" id="KW-0472">Membrane</keyword>
<dbReference type="SUPFAM" id="SSF51110">
    <property type="entry name" value="alpha-D-mannose-specific plant lectins"/>
    <property type="match status" value="2"/>
</dbReference>
<dbReference type="InterPro" id="IPR008918">
    <property type="entry name" value="HhH2"/>
</dbReference>
<evidence type="ECO:0000256" key="1">
    <source>
        <dbReference type="ARBA" id="ARBA00001946"/>
    </source>
</evidence>
<dbReference type="Gene3D" id="2.90.10.10">
    <property type="entry name" value="Bulb-type lectin domain"/>
    <property type="match status" value="2"/>
</dbReference>
<dbReference type="GO" id="GO:0005634">
    <property type="term" value="C:nucleus"/>
    <property type="evidence" value="ECO:0007669"/>
    <property type="project" value="UniProtKB-SubCell"/>
</dbReference>
<keyword evidence="10" id="KW-0325">Glycoprotein</keyword>
<keyword evidence="18" id="KW-1185">Reference proteome</keyword>
<dbReference type="SUPFAM" id="SSF88723">
    <property type="entry name" value="PIN domain-like"/>
    <property type="match status" value="1"/>
</dbReference>
<evidence type="ECO:0000256" key="3">
    <source>
        <dbReference type="ARBA" id="ARBA00022722"/>
    </source>
</evidence>
<dbReference type="Gene3D" id="3.40.50.1010">
    <property type="entry name" value="5'-nuclease"/>
    <property type="match status" value="1"/>
</dbReference>
<dbReference type="PROSITE" id="PS00842">
    <property type="entry name" value="XPG_2"/>
    <property type="match status" value="1"/>
</dbReference>
<accession>A0AA39VIK2</accession>
<dbReference type="InterPro" id="IPR003609">
    <property type="entry name" value="Pan_app"/>
</dbReference>
<evidence type="ECO:0000256" key="5">
    <source>
        <dbReference type="ARBA" id="ARBA00022729"/>
    </source>
</evidence>
<comment type="subcellular location">
    <subcellularLocation>
        <location evidence="2">Nucleus</location>
    </subcellularLocation>
</comment>
<keyword evidence="5 14" id="KW-0732">Signal</keyword>
<evidence type="ECO:0000256" key="6">
    <source>
        <dbReference type="ARBA" id="ARBA00022763"/>
    </source>
</evidence>
<dbReference type="FunFam" id="2.90.10.10:FF:000026">
    <property type="entry name" value="Serine/threonine-protein kinase"/>
    <property type="match status" value="1"/>
</dbReference>
<dbReference type="PRINTS" id="PR00853">
    <property type="entry name" value="XPGRADSUPER"/>
</dbReference>
<gene>
    <name evidence="17" type="ORF">LWI29_008837</name>
</gene>
<feature type="domain" description="Bulb-type lectin" evidence="15">
    <location>
        <begin position="32"/>
        <end position="156"/>
    </location>
</feature>
<dbReference type="InterPro" id="IPR036426">
    <property type="entry name" value="Bulb-type_lectin_dom_sf"/>
</dbReference>
<organism evidence="17 18">
    <name type="scientific">Acer saccharum</name>
    <name type="common">Sugar maple</name>
    <dbReference type="NCBI Taxonomy" id="4024"/>
    <lineage>
        <taxon>Eukaryota</taxon>
        <taxon>Viridiplantae</taxon>
        <taxon>Streptophyta</taxon>
        <taxon>Embryophyta</taxon>
        <taxon>Tracheophyta</taxon>
        <taxon>Spermatophyta</taxon>
        <taxon>Magnoliopsida</taxon>
        <taxon>eudicotyledons</taxon>
        <taxon>Gunneridae</taxon>
        <taxon>Pentapetalae</taxon>
        <taxon>rosids</taxon>
        <taxon>malvids</taxon>
        <taxon>Sapindales</taxon>
        <taxon>Sapindaceae</taxon>
        <taxon>Hippocastanoideae</taxon>
        <taxon>Acereae</taxon>
        <taxon>Acer</taxon>
    </lineage>
</organism>
<dbReference type="GO" id="GO:0046872">
    <property type="term" value="F:metal ion binding"/>
    <property type="evidence" value="ECO:0007669"/>
    <property type="project" value="UniProtKB-KW"/>
</dbReference>
<keyword evidence="9" id="KW-1015">Disulfide bond</keyword>